<sequence>MTVMDKDPLEHFDYTPETSTSEEKMPEDLRLSAQMTGQPKRQRKGLTTAAFVVIMTIDVILLLLSLILGLPTMLAIAVVIAIVDVAWGIWLIR</sequence>
<dbReference type="AlphaFoldDB" id="A0A0R1RHM5"/>
<evidence type="ECO:0000313" key="3">
    <source>
        <dbReference type="EMBL" id="KRL52936.1"/>
    </source>
</evidence>
<reference evidence="3 4" key="1">
    <citation type="journal article" date="2015" name="Genome Announc.">
        <title>Expanding the biotechnology potential of lactobacilli through comparative genomics of 213 strains and associated genera.</title>
        <authorList>
            <person name="Sun Z."/>
            <person name="Harris H.M."/>
            <person name="McCann A."/>
            <person name="Guo C."/>
            <person name="Argimon S."/>
            <person name="Zhang W."/>
            <person name="Yang X."/>
            <person name="Jeffery I.B."/>
            <person name="Cooney J.C."/>
            <person name="Kagawa T.F."/>
            <person name="Liu W."/>
            <person name="Song Y."/>
            <person name="Salvetti E."/>
            <person name="Wrobel A."/>
            <person name="Rasinkangas P."/>
            <person name="Parkhill J."/>
            <person name="Rea M.C."/>
            <person name="O'Sullivan O."/>
            <person name="Ritari J."/>
            <person name="Douillard F.P."/>
            <person name="Paul Ross R."/>
            <person name="Yang R."/>
            <person name="Briner A.E."/>
            <person name="Felis G.E."/>
            <person name="de Vos W.M."/>
            <person name="Barrangou R."/>
            <person name="Klaenhammer T.R."/>
            <person name="Caufield P.W."/>
            <person name="Cui Y."/>
            <person name="Zhang H."/>
            <person name="O'Toole P.W."/>
        </authorList>
    </citation>
    <scope>NUCLEOTIDE SEQUENCE [LARGE SCALE GENOMIC DNA]</scope>
    <source>
        <strain evidence="3 4">DSM 15814</strain>
    </source>
</reference>
<dbReference type="Proteomes" id="UP000051999">
    <property type="component" value="Unassembled WGS sequence"/>
</dbReference>
<evidence type="ECO:0000256" key="1">
    <source>
        <dbReference type="SAM" id="MobiDB-lite"/>
    </source>
</evidence>
<feature type="transmembrane region" description="Helical" evidence="2">
    <location>
        <begin position="45"/>
        <end position="67"/>
    </location>
</feature>
<feature type="region of interest" description="Disordered" evidence="1">
    <location>
        <begin position="1"/>
        <end position="26"/>
    </location>
</feature>
<feature type="transmembrane region" description="Helical" evidence="2">
    <location>
        <begin position="73"/>
        <end position="92"/>
    </location>
</feature>
<name>A0A0R1RHM5_9LACO</name>
<dbReference type="EMBL" id="AZFF01000029">
    <property type="protein sequence ID" value="KRL52936.1"/>
    <property type="molecule type" value="Genomic_DNA"/>
</dbReference>
<feature type="compositionally biased region" description="Basic and acidic residues" evidence="1">
    <location>
        <begin position="1"/>
        <end position="14"/>
    </location>
</feature>
<keyword evidence="4" id="KW-1185">Reference proteome</keyword>
<evidence type="ECO:0000313" key="4">
    <source>
        <dbReference type="Proteomes" id="UP000051999"/>
    </source>
</evidence>
<dbReference type="PATRIC" id="fig|1114972.6.peg.1586"/>
<protein>
    <submittedName>
        <fullName evidence="3">Uncharacterized protein</fullName>
    </submittedName>
</protein>
<gene>
    <name evidence="3" type="ORF">FD35_GL001559</name>
</gene>
<evidence type="ECO:0000256" key="2">
    <source>
        <dbReference type="SAM" id="Phobius"/>
    </source>
</evidence>
<keyword evidence="2" id="KW-0812">Transmembrane</keyword>
<keyword evidence="2" id="KW-1133">Transmembrane helix</keyword>
<organism evidence="3 4">
    <name type="scientific">Furfurilactobacillus rossiae DSM 15814</name>
    <dbReference type="NCBI Taxonomy" id="1114972"/>
    <lineage>
        <taxon>Bacteria</taxon>
        <taxon>Bacillati</taxon>
        <taxon>Bacillota</taxon>
        <taxon>Bacilli</taxon>
        <taxon>Lactobacillales</taxon>
        <taxon>Lactobacillaceae</taxon>
        <taxon>Furfurilactobacillus</taxon>
    </lineage>
</organism>
<accession>A0A0R1RHM5</accession>
<comment type="caution">
    <text evidence="3">The sequence shown here is derived from an EMBL/GenBank/DDBJ whole genome shotgun (WGS) entry which is preliminary data.</text>
</comment>
<keyword evidence="2" id="KW-0472">Membrane</keyword>
<proteinExistence type="predicted"/>